<dbReference type="Gene3D" id="3.50.50.60">
    <property type="entry name" value="FAD/NAD(P)-binding domain"/>
    <property type="match status" value="1"/>
</dbReference>
<dbReference type="Proteomes" id="UP000231644">
    <property type="component" value="Unassembled WGS sequence"/>
</dbReference>
<evidence type="ECO:0000313" key="4">
    <source>
        <dbReference type="Proteomes" id="UP000231644"/>
    </source>
</evidence>
<dbReference type="STRING" id="517719.SAMN05421762_0318"/>
<protein>
    <submittedName>
        <fullName evidence="3">Glycine/D-amino acid oxidase</fullName>
    </submittedName>
</protein>
<keyword evidence="1" id="KW-0560">Oxidoreductase</keyword>
<dbReference type="GO" id="GO:0005737">
    <property type="term" value="C:cytoplasm"/>
    <property type="evidence" value="ECO:0007669"/>
    <property type="project" value="TreeGrafter"/>
</dbReference>
<reference evidence="3 4" key="1">
    <citation type="submission" date="2016-10" db="EMBL/GenBank/DDBJ databases">
        <authorList>
            <person name="de Groot N.N."/>
        </authorList>
    </citation>
    <scope>NUCLEOTIDE SEQUENCE [LARGE SCALE GENOMIC DNA]</scope>
    <source>
        <strain evidence="3 4">DSM 29619</strain>
    </source>
</reference>
<dbReference type="PANTHER" id="PTHR13847:SF281">
    <property type="entry name" value="FAD DEPENDENT OXIDOREDUCTASE DOMAIN-CONTAINING PROTEIN"/>
    <property type="match status" value="1"/>
</dbReference>
<proteinExistence type="predicted"/>
<dbReference type="PANTHER" id="PTHR13847">
    <property type="entry name" value="SARCOSINE DEHYDROGENASE-RELATED"/>
    <property type="match status" value="1"/>
</dbReference>
<feature type="domain" description="FAD dependent oxidoreductase" evidence="2">
    <location>
        <begin position="41"/>
        <end position="398"/>
    </location>
</feature>
<organism evidence="3 4">
    <name type="scientific">Pseudooceanicola nitratireducens</name>
    <dbReference type="NCBI Taxonomy" id="517719"/>
    <lineage>
        <taxon>Bacteria</taxon>
        <taxon>Pseudomonadati</taxon>
        <taxon>Pseudomonadota</taxon>
        <taxon>Alphaproteobacteria</taxon>
        <taxon>Rhodobacterales</taxon>
        <taxon>Paracoccaceae</taxon>
        <taxon>Pseudooceanicola</taxon>
    </lineage>
</organism>
<dbReference type="RefSeq" id="WP_093449503.1">
    <property type="nucleotide sequence ID" value="NZ_FNZG01000002.1"/>
</dbReference>
<gene>
    <name evidence="3" type="ORF">SAMN05421762_0318</name>
</gene>
<dbReference type="InterPro" id="IPR006076">
    <property type="entry name" value="FAD-dep_OxRdtase"/>
</dbReference>
<name>A0A1I1HNZ3_9RHOB</name>
<dbReference type="Gene3D" id="3.30.9.10">
    <property type="entry name" value="D-Amino Acid Oxidase, subunit A, domain 2"/>
    <property type="match status" value="1"/>
</dbReference>
<evidence type="ECO:0000259" key="2">
    <source>
        <dbReference type="Pfam" id="PF01266"/>
    </source>
</evidence>
<dbReference type="AlphaFoldDB" id="A0A1I1HNZ3"/>
<dbReference type="GO" id="GO:0016491">
    <property type="term" value="F:oxidoreductase activity"/>
    <property type="evidence" value="ECO:0007669"/>
    <property type="project" value="UniProtKB-KW"/>
</dbReference>
<evidence type="ECO:0000313" key="3">
    <source>
        <dbReference type="EMBL" id="SFC25282.1"/>
    </source>
</evidence>
<dbReference type="EMBL" id="FOLX01000001">
    <property type="protein sequence ID" value="SFC25282.1"/>
    <property type="molecule type" value="Genomic_DNA"/>
</dbReference>
<dbReference type="InterPro" id="IPR036188">
    <property type="entry name" value="FAD/NAD-bd_sf"/>
</dbReference>
<dbReference type="SUPFAM" id="SSF51905">
    <property type="entry name" value="FAD/NAD(P)-binding domain"/>
    <property type="match status" value="1"/>
</dbReference>
<sequence>MRRLYSDFAYSRGPIAGCHWAGAVPDQALEFPVIAGDQRADVVVVGGGYTGLNAALHLAEAGRAVTLLDAEFPGFGASGRNGGFCCLGGTRATNLQLKLTGDPGEVRRAEVAAIDHVADLLDRLQIDADRQAHGELIVAHSRASAAGFPALAQEVAEDYGVTAKVIAREDMVARGMGGRWQGALHVPLGFSLHPRKYLQGLLRAALAAGVQVHGNSAVQNIDHGPEGLVIRTAGARIRADQMVLATNGYTSESVPPWIRSRTLPSQSSVIATRAMTPEELSAQGWTTRLMAYEDRRLLHYFHLTPDNRMVFGQRGGLLSSAANDARIADRVRRDFARVFPEWAHVETPHSWSGMVCLTASLTPYCGPIPGLPGAFTAFGYHGNGVAMGSYLGARLADLMQGIDPRGVLPQAFRRVPPRFPLGPLRRAWLAAEYGWSLMTDRADYAAS</sequence>
<accession>A0A1I1HNZ3</accession>
<dbReference type="Pfam" id="PF01266">
    <property type="entry name" value="DAO"/>
    <property type="match status" value="1"/>
</dbReference>
<dbReference type="OrthoDB" id="9806601at2"/>
<keyword evidence="4" id="KW-1185">Reference proteome</keyword>
<evidence type="ECO:0000256" key="1">
    <source>
        <dbReference type="ARBA" id="ARBA00023002"/>
    </source>
</evidence>